<evidence type="ECO:0000313" key="2">
    <source>
        <dbReference type="EMBL" id="ACM21656.1"/>
    </source>
</evidence>
<proteinExistence type="predicted"/>
<accession>B9M4X2</accession>
<gene>
    <name evidence="2" type="ordered locus">Geob_3313</name>
</gene>
<keyword evidence="3" id="KW-1185">Reference proteome</keyword>
<dbReference type="InterPro" id="IPR008964">
    <property type="entry name" value="Invasin/intimin_cell_adhesion"/>
</dbReference>
<dbReference type="eggNOG" id="COG1305">
    <property type="taxonomic scope" value="Bacteria"/>
</dbReference>
<dbReference type="KEGG" id="geo:Geob_3313"/>
<evidence type="ECO:0000313" key="3">
    <source>
        <dbReference type="Proteomes" id="UP000007721"/>
    </source>
</evidence>
<dbReference type="Pfam" id="PF01841">
    <property type="entry name" value="Transglut_core"/>
    <property type="match status" value="1"/>
</dbReference>
<organism evidence="2 3">
    <name type="scientific">Geotalea daltonii (strain DSM 22248 / JCM 15807 / FRC-32)</name>
    <name type="common">Geobacter daltonii</name>
    <dbReference type="NCBI Taxonomy" id="316067"/>
    <lineage>
        <taxon>Bacteria</taxon>
        <taxon>Pseudomonadati</taxon>
        <taxon>Thermodesulfobacteriota</taxon>
        <taxon>Desulfuromonadia</taxon>
        <taxon>Geobacterales</taxon>
        <taxon>Geobacteraceae</taxon>
        <taxon>Geotalea</taxon>
    </lineage>
</organism>
<dbReference type="STRING" id="316067.Geob_3313"/>
<dbReference type="SUPFAM" id="SSF54001">
    <property type="entry name" value="Cysteine proteinases"/>
    <property type="match status" value="1"/>
</dbReference>
<feature type="domain" description="Transglutaminase-like" evidence="1">
    <location>
        <begin position="220"/>
        <end position="277"/>
    </location>
</feature>
<dbReference type="OrthoDB" id="5482258at2"/>
<dbReference type="SUPFAM" id="SSF49373">
    <property type="entry name" value="Invasin/intimin cell-adhesion fragments"/>
    <property type="match status" value="1"/>
</dbReference>
<dbReference type="Proteomes" id="UP000007721">
    <property type="component" value="Chromosome"/>
</dbReference>
<dbReference type="InterPro" id="IPR038765">
    <property type="entry name" value="Papain-like_cys_pep_sf"/>
</dbReference>
<dbReference type="Gene3D" id="2.60.40.1120">
    <property type="entry name" value="Carboxypeptidase-like, regulatory domain"/>
    <property type="match status" value="1"/>
</dbReference>
<evidence type="ECO:0000259" key="1">
    <source>
        <dbReference type="Pfam" id="PF01841"/>
    </source>
</evidence>
<dbReference type="RefSeq" id="WP_012648384.1">
    <property type="nucleotide sequence ID" value="NC_011979.1"/>
</dbReference>
<sequence length="1709" mass="185784">MKTINSFLGSVNMPFFQLLILLVSLLSPMLIYAADFNIEEDLQGISEKSRAVIKKMRETGRYTATETALLKQLLQQIKAVDLILSERFRLAEERTKSVSATAVERHNAMNERYRAALGEIISIFEQIPAGEAISDSAAARLELLLDTSLPKKKTQILGTLPYKVINYPAVEPTDAPSLLPAYRNGAATAVGAADLKGSPEAPISREIAALAQSLDWNPVGIYEWVKNNVETEWYWGSMKGAEETMRQKSGNDCDQAALLVSLLRASGYPARYVKGVIEFFPGMERVKNLTGIDDPLEIANFFRHAGIPYRPLISGSKIDNFQIEHVWVETQVPYLNYRGTMKDGAGRTWIALDTSIKGGDYQWNAPRDLMPEISLADTRDLYLSAPSQQTPVEFLQTKIEDFLTTNHPELVYANLLRVRTHAPELLKILPASLQFREIKVTQELSSIPDELLHKVKVTAADRDGKQLFETTIDTFKVSNRSLVLSYEPENVEDQQIISSYGGLDNTPSYLVRLRPVLKLDGERMVVATDGLPMGSDYTVTVSLVGPRGTETVSGNHIVGNLSVLSVVAQKTITLPEVKPEDVDAERILLEEAENYARRWYEAEEQLSSLLHLSMARPIPSVAILGGVIDVSYILDTPHGFAWKGVYLDAALRRIYPGAAKGAGDSAAAKRKDFMLFSALQGSVLEHRLFEDDFQVGAISTARLFQELGGQVLTIDSTNIDTVLPTLSYDDAIKADITQSVAQNYLVRIPAAATSFQDWTGTGYIKENPATGEAGYMLSGMIAGGMTAWGIDRWPAYYASMLTTPFTEPPNPDQNAALFIQKMTGDLQFVKVGERLPKWLQVRVTDKQGRAVQNAPVTFTVRAGGGHLAYNSGSYTTYTNRAGIASVSPTVGEKTGANPTYWWEDGYTYAQQIGENIIDATLASGIPTAKPFTAYAFPKTPHHLKKTLGDDITRPILSHTGSLSVMVEDMYDNPISNSVVKFALQAARSNLSTCTLPNQDSRQGYLIKTGDTCTANLPVWGQCGTPTMTLQDISSKQGASVDMILGGVPDATYSVIVTSGNLTETFTQSTEPYGNCGGDQPPANMLYVTYSKPVDSAGNNIYAGKAGTAVPLKARVFYLREGEKEILETLNCSGPRTCTKIVGNRQYRIDTNFKSATVTFGGQPGVNLGGGLYRGLYTLAPGLNNVAVSATATVSGRKTYSICQLCNVIQTVDFTATTGINIPVYGVKIVSKTPTRAFLDIKGYSYNDVKAAYSIEPADYKAGSAYVVITKNGETIASIPTEVSGNGFATLSKGFWYDTNSSYDATVVLNYGWGDIELRGDKKPVVLSSVNTVKAYDANNPCNQAPGKLMDSLVIGVDPSNKARVAMHVELDPPGAAPELVWGFSAFPNSAFPESGSFTSGDPFSDISALVTRDYKLSVGVDINGNGVFDSGDNIVRTFTVTVISKADFELSRQWLKCIARPDAACAALVMTMPLEMQGLYFLLSATGVLEKPMGSSFLMQFIGEGADAPIQPLRPIGTAPLAAGQLDLNSGAYLRADCSADIPELVYDKNIARGPEMMAKIANAPSVRGLIDSTLRNEKAKMVAWFNANPGQLYPTFANAVSLDFRERIAGKFILNDLGLAYGTATVELTTINANLEDQSGHLCINGVHVVGTVTDVYDWKWFQNDLFGKRAAVLQVGFGSNAVLGSAGQVFQSRAKLNEDLDITFCLN</sequence>
<dbReference type="InterPro" id="IPR002931">
    <property type="entry name" value="Transglutaminase-like"/>
</dbReference>
<reference evidence="2 3" key="1">
    <citation type="submission" date="2009-01" db="EMBL/GenBank/DDBJ databases">
        <title>Complete sequence of Geobacter sp. FRC-32.</title>
        <authorList>
            <consortium name="US DOE Joint Genome Institute"/>
            <person name="Lucas S."/>
            <person name="Copeland A."/>
            <person name="Lapidus A."/>
            <person name="Glavina del Rio T."/>
            <person name="Dalin E."/>
            <person name="Tice H."/>
            <person name="Bruce D."/>
            <person name="Goodwin L."/>
            <person name="Pitluck S."/>
            <person name="Saunders E."/>
            <person name="Brettin T."/>
            <person name="Detter J.C."/>
            <person name="Han C."/>
            <person name="Larimer F."/>
            <person name="Land M."/>
            <person name="Hauser L."/>
            <person name="Kyrpides N."/>
            <person name="Ovchinnikova G."/>
            <person name="Kostka J."/>
            <person name="Richardson P."/>
        </authorList>
    </citation>
    <scope>NUCLEOTIDE SEQUENCE [LARGE SCALE GENOMIC DNA]</scope>
    <source>
        <strain evidence="3">DSM 22248 / JCM 15807 / FRC-32</strain>
    </source>
</reference>
<protein>
    <recommendedName>
        <fullName evidence="1">Transglutaminase-like domain-containing protein</fullName>
    </recommendedName>
</protein>
<dbReference type="EMBL" id="CP001390">
    <property type="protein sequence ID" value="ACM21656.1"/>
    <property type="molecule type" value="Genomic_DNA"/>
</dbReference>
<dbReference type="Gene3D" id="3.10.620.30">
    <property type="match status" value="1"/>
</dbReference>
<dbReference type="HOGENOM" id="CLU_240617_0_0_7"/>
<name>B9M4X2_GEODF</name>